<dbReference type="AlphaFoldDB" id="A0A1Q2D377"/>
<dbReference type="KEGG" id="vpi:BW732_00290"/>
<dbReference type="PRINTS" id="PR00377">
    <property type="entry name" value="IMPHPHTASES"/>
</dbReference>
<keyword evidence="2 5" id="KW-0479">Metal-binding</keyword>
<evidence type="ECO:0000313" key="7">
    <source>
        <dbReference type="Proteomes" id="UP000188246"/>
    </source>
</evidence>
<evidence type="ECO:0000313" key="6">
    <source>
        <dbReference type="EMBL" id="AQP52807.1"/>
    </source>
</evidence>
<dbReference type="Proteomes" id="UP000188246">
    <property type="component" value="Chromosome"/>
</dbReference>
<evidence type="ECO:0000256" key="5">
    <source>
        <dbReference type="PIRSR" id="PIRSR600760-2"/>
    </source>
</evidence>
<evidence type="ECO:0000256" key="2">
    <source>
        <dbReference type="ARBA" id="ARBA00022723"/>
    </source>
</evidence>
<feature type="binding site" evidence="5">
    <location>
        <position position="88"/>
    </location>
    <ligand>
        <name>Mg(2+)</name>
        <dbReference type="ChEBI" id="CHEBI:18420"/>
        <label>1</label>
        <note>catalytic</note>
    </ligand>
</feature>
<feature type="binding site" evidence="5">
    <location>
        <position position="208"/>
    </location>
    <ligand>
        <name>Mg(2+)</name>
        <dbReference type="ChEBI" id="CHEBI:18420"/>
        <label>1</label>
        <note>catalytic</note>
    </ligand>
</feature>
<dbReference type="STRING" id="633807.BW732_00290"/>
<name>A0A1Q2D377_9ENTE</name>
<dbReference type="InterPro" id="IPR020583">
    <property type="entry name" value="Inositol_monoP_metal-BS"/>
</dbReference>
<dbReference type="SUPFAM" id="SSF56655">
    <property type="entry name" value="Carbohydrate phosphatase"/>
    <property type="match status" value="1"/>
</dbReference>
<accession>A0A1Q2D377</accession>
<gene>
    <name evidence="6" type="ORF">BW732_00290</name>
</gene>
<feature type="binding site" evidence="5">
    <location>
        <position position="89"/>
    </location>
    <ligand>
        <name>Mg(2+)</name>
        <dbReference type="ChEBI" id="CHEBI:18420"/>
        <label>1</label>
        <note>catalytic</note>
    </ligand>
</feature>
<protein>
    <submittedName>
        <fullName evidence="6">Uncharacterized protein</fullName>
    </submittedName>
</protein>
<reference evidence="6 7" key="1">
    <citation type="journal article" date="2010" name="Int. J. Syst. Evol. Microbiol.">
        <title>Vagococcus penaei sp. nov., isolated from spoilage microbiota of cooked shrimp (Penaeus vannamei).</title>
        <authorList>
            <person name="Jaffres E."/>
            <person name="Prevost H."/>
            <person name="Rossero A."/>
            <person name="Joffraud J.J."/>
            <person name="Dousset X."/>
        </authorList>
    </citation>
    <scope>NUCLEOTIDE SEQUENCE [LARGE SCALE GENOMIC DNA]</scope>
    <source>
        <strain evidence="6 7">CD276</strain>
    </source>
</reference>
<organism evidence="6 7">
    <name type="scientific">Vagococcus penaei</name>
    <dbReference type="NCBI Taxonomy" id="633807"/>
    <lineage>
        <taxon>Bacteria</taxon>
        <taxon>Bacillati</taxon>
        <taxon>Bacillota</taxon>
        <taxon>Bacilli</taxon>
        <taxon>Lactobacillales</taxon>
        <taxon>Enterococcaceae</taxon>
        <taxon>Vagococcus</taxon>
    </lineage>
</organism>
<dbReference type="GO" id="GO:0007165">
    <property type="term" value="P:signal transduction"/>
    <property type="evidence" value="ECO:0007669"/>
    <property type="project" value="TreeGrafter"/>
</dbReference>
<dbReference type="GO" id="GO:0046872">
    <property type="term" value="F:metal ion binding"/>
    <property type="evidence" value="ECO:0007669"/>
    <property type="project" value="UniProtKB-KW"/>
</dbReference>
<keyword evidence="7" id="KW-1185">Reference proteome</keyword>
<keyword evidence="3" id="KW-0378">Hydrolase</keyword>
<dbReference type="GO" id="GO:0006020">
    <property type="term" value="P:inositol metabolic process"/>
    <property type="evidence" value="ECO:0007669"/>
    <property type="project" value="TreeGrafter"/>
</dbReference>
<evidence type="ECO:0000256" key="3">
    <source>
        <dbReference type="ARBA" id="ARBA00022801"/>
    </source>
</evidence>
<proteinExistence type="predicted"/>
<comment type="cofactor">
    <cofactor evidence="1 5">
        <name>Mg(2+)</name>
        <dbReference type="ChEBI" id="CHEBI:18420"/>
    </cofactor>
</comment>
<dbReference type="Pfam" id="PF00459">
    <property type="entry name" value="Inositol_P"/>
    <property type="match status" value="1"/>
</dbReference>
<feature type="binding site" evidence="5">
    <location>
        <position position="68"/>
    </location>
    <ligand>
        <name>Mg(2+)</name>
        <dbReference type="ChEBI" id="CHEBI:18420"/>
        <label>1</label>
        <note>catalytic</note>
    </ligand>
</feature>
<evidence type="ECO:0000256" key="1">
    <source>
        <dbReference type="ARBA" id="ARBA00001946"/>
    </source>
</evidence>
<dbReference type="PROSITE" id="PS00629">
    <property type="entry name" value="IMP_1"/>
    <property type="match status" value="1"/>
</dbReference>
<dbReference type="RefSeq" id="WP_077274912.1">
    <property type="nucleotide sequence ID" value="NZ_CP019609.1"/>
</dbReference>
<keyword evidence="4 5" id="KW-0460">Magnesium</keyword>
<dbReference type="OrthoDB" id="9772456at2"/>
<dbReference type="PANTHER" id="PTHR20854">
    <property type="entry name" value="INOSITOL MONOPHOSPHATASE"/>
    <property type="match status" value="1"/>
</dbReference>
<dbReference type="GO" id="GO:0008934">
    <property type="term" value="F:inositol monophosphate 1-phosphatase activity"/>
    <property type="evidence" value="ECO:0007669"/>
    <property type="project" value="TreeGrafter"/>
</dbReference>
<feature type="binding site" evidence="5">
    <location>
        <position position="86"/>
    </location>
    <ligand>
        <name>Mg(2+)</name>
        <dbReference type="ChEBI" id="CHEBI:18420"/>
        <label>1</label>
        <note>catalytic</note>
    </ligand>
</feature>
<dbReference type="Gene3D" id="3.40.190.80">
    <property type="match status" value="1"/>
</dbReference>
<dbReference type="PANTHER" id="PTHR20854:SF4">
    <property type="entry name" value="INOSITOL-1-MONOPHOSPHATASE-RELATED"/>
    <property type="match status" value="1"/>
</dbReference>
<evidence type="ECO:0000256" key="4">
    <source>
        <dbReference type="ARBA" id="ARBA00022842"/>
    </source>
</evidence>
<dbReference type="FunFam" id="3.30.540.10:FF:000003">
    <property type="entry name" value="Inositol-1-monophosphatase"/>
    <property type="match status" value="1"/>
</dbReference>
<dbReference type="InterPro" id="IPR000760">
    <property type="entry name" value="Inositol_monophosphatase-like"/>
</dbReference>
<sequence length="256" mass="28181">MTEKELMLQVKQWVLDAGEYVKVELAKGFQVQEKSGRSDLVTNVDKATEKLLVTKIRQHYPDDQIIGEEGLGDQVTDLSGRVWVIDPIDGTMNFVKQGENFCIMIGIFQDGQPILGFIYDVMANRFIYGGASVGVFCNTTKLSPVADQSLEEGILATNGFMFSHNVHGTQKIGLDALAVRILGCAGLDFMNVILGKQCAYISNLAPWDYAAGMALAEPLGLICSNLTDETYNLLGGRSYFVVATKTAYDDIKRRVF</sequence>
<dbReference type="CDD" id="cd01637">
    <property type="entry name" value="IMPase_like"/>
    <property type="match status" value="1"/>
</dbReference>
<dbReference type="EMBL" id="CP019609">
    <property type="protein sequence ID" value="AQP52807.1"/>
    <property type="molecule type" value="Genomic_DNA"/>
</dbReference>
<dbReference type="Gene3D" id="3.30.540.10">
    <property type="entry name" value="Fructose-1,6-Bisphosphatase, subunit A, domain 1"/>
    <property type="match status" value="1"/>
</dbReference>